<dbReference type="EMBL" id="FMIQ01000006">
    <property type="protein sequence ID" value="SCM50883.1"/>
    <property type="molecule type" value="Genomic_DNA"/>
</dbReference>
<accession>A0A1C6YVL4</accession>
<organism evidence="1 2">
    <name type="scientific">Hafnia alvei</name>
    <dbReference type="NCBI Taxonomy" id="569"/>
    <lineage>
        <taxon>Bacteria</taxon>
        <taxon>Pseudomonadati</taxon>
        <taxon>Pseudomonadota</taxon>
        <taxon>Gammaproteobacteria</taxon>
        <taxon>Enterobacterales</taxon>
        <taxon>Hafniaceae</taxon>
        <taxon>Hafnia</taxon>
    </lineage>
</organism>
<name>A0A1C6YVL4_HAFAL</name>
<evidence type="ECO:0000313" key="2">
    <source>
        <dbReference type="Proteomes" id="UP000094844"/>
    </source>
</evidence>
<dbReference type="AlphaFoldDB" id="A0A1C6YVL4"/>
<protein>
    <submittedName>
        <fullName evidence="1">DNA transformation protein</fullName>
    </submittedName>
</protein>
<gene>
    <name evidence="1" type="ORF">BN1044_00331</name>
</gene>
<dbReference type="Proteomes" id="UP000094844">
    <property type="component" value="Unassembled WGS sequence"/>
</dbReference>
<sequence length="46" mass="5474">MNANLHNRLLFDLAGAVRKCHEAALSYQVRATLDEWLKQNTYRWQK</sequence>
<reference evidence="1 2" key="1">
    <citation type="submission" date="2016-09" db="EMBL/GenBank/DDBJ databases">
        <authorList>
            <person name="Capua I."/>
            <person name="De Benedictis P."/>
            <person name="Joannis T."/>
            <person name="Lombin L.H."/>
            <person name="Cattoli G."/>
        </authorList>
    </citation>
    <scope>NUCLEOTIDE SEQUENCE [LARGE SCALE GENOMIC DNA]</scope>
    <source>
        <strain evidence="1 2">GB001</strain>
    </source>
</reference>
<proteinExistence type="predicted"/>
<dbReference type="RefSeq" id="WP_254663908.1">
    <property type="nucleotide sequence ID" value="NZ_FMIQ01000006.1"/>
</dbReference>
<evidence type="ECO:0000313" key="1">
    <source>
        <dbReference type="EMBL" id="SCM50883.1"/>
    </source>
</evidence>